<keyword evidence="1" id="KW-0472">Membrane</keyword>
<dbReference type="AlphaFoldDB" id="A0A3D9ZV38"/>
<evidence type="ECO:0000313" key="3">
    <source>
        <dbReference type="EMBL" id="REG00830.1"/>
    </source>
</evidence>
<gene>
    <name evidence="3" type="ORF">DFJ67_6887</name>
</gene>
<keyword evidence="4" id="KW-1185">Reference proteome</keyword>
<evidence type="ECO:0000313" key="4">
    <source>
        <dbReference type="Proteomes" id="UP000256913"/>
    </source>
</evidence>
<dbReference type="EMBL" id="QUMQ01000001">
    <property type="protein sequence ID" value="REG00830.1"/>
    <property type="molecule type" value="Genomic_DNA"/>
</dbReference>
<dbReference type="InterPro" id="IPR000326">
    <property type="entry name" value="PAP2/HPO"/>
</dbReference>
<organism evidence="3 4">
    <name type="scientific">Asanoa ferruginea</name>
    <dbReference type="NCBI Taxonomy" id="53367"/>
    <lineage>
        <taxon>Bacteria</taxon>
        <taxon>Bacillati</taxon>
        <taxon>Actinomycetota</taxon>
        <taxon>Actinomycetes</taxon>
        <taxon>Micromonosporales</taxon>
        <taxon>Micromonosporaceae</taxon>
        <taxon>Asanoa</taxon>
    </lineage>
</organism>
<feature type="transmembrane region" description="Helical" evidence="1">
    <location>
        <begin position="159"/>
        <end position="179"/>
    </location>
</feature>
<dbReference type="CDD" id="cd03392">
    <property type="entry name" value="PAP2_like_2"/>
    <property type="match status" value="1"/>
</dbReference>
<dbReference type="PANTHER" id="PTHR14969">
    <property type="entry name" value="SPHINGOSINE-1-PHOSPHATE PHOSPHOHYDROLASE"/>
    <property type="match status" value="1"/>
</dbReference>
<dbReference type="Pfam" id="PF01569">
    <property type="entry name" value="PAP2"/>
    <property type="match status" value="1"/>
</dbReference>
<dbReference type="PANTHER" id="PTHR14969:SF13">
    <property type="entry name" value="AT30094P"/>
    <property type="match status" value="1"/>
</dbReference>
<feature type="domain" description="Phosphatidic acid phosphatase type 2/haloperoxidase" evidence="2">
    <location>
        <begin position="89"/>
        <end position="200"/>
    </location>
</feature>
<dbReference type="Gene3D" id="1.20.144.10">
    <property type="entry name" value="Phosphatidic acid phosphatase type 2/haloperoxidase"/>
    <property type="match status" value="1"/>
</dbReference>
<dbReference type="SMART" id="SM00014">
    <property type="entry name" value="acidPPc"/>
    <property type="match status" value="1"/>
</dbReference>
<sequence>MHTPGLRLLPPAVTAIVFAGLTIAVAAHAGALIHADAALVNSARSASLDHPALHSLMAALTRTGGSAVLILAGLVTVAALLAGRLWRAAAFVVVAAVSTTAVRWAVRAAVARPRPAEQLAPAEGWAYPSGHTTSSTLAALVAVALLLRLVDPGPRRSAGIAVVTVWAVGVGLSRVFLAVHWPTDVIGGWLLAATVVPLCAVAIRLRD</sequence>
<dbReference type="OrthoDB" id="5289372at2"/>
<evidence type="ECO:0000259" key="2">
    <source>
        <dbReference type="SMART" id="SM00014"/>
    </source>
</evidence>
<evidence type="ECO:0000256" key="1">
    <source>
        <dbReference type="SAM" id="Phobius"/>
    </source>
</evidence>
<feature type="transmembrane region" description="Helical" evidence="1">
    <location>
        <begin position="126"/>
        <end position="147"/>
    </location>
</feature>
<feature type="transmembrane region" description="Helical" evidence="1">
    <location>
        <begin position="185"/>
        <end position="205"/>
    </location>
</feature>
<feature type="transmembrane region" description="Helical" evidence="1">
    <location>
        <begin position="12"/>
        <end position="35"/>
    </location>
</feature>
<dbReference type="Proteomes" id="UP000256913">
    <property type="component" value="Unassembled WGS sequence"/>
</dbReference>
<reference evidence="3 4" key="1">
    <citation type="submission" date="2018-08" db="EMBL/GenBank/DDBJ databases">
        <title>Sequencing the genomes of 1000 actinobacteria strains.</title>
        <authorList>
            <person name="Klenk H.-P."/>
        </authorList>
    </citation>
    <scope>NUCLEOTIDE SEQUENCE [LARGE SCALE GENOMIC DNA]</scope>
    <source>
        <strain evidence="3 4">DSM 44099</strain>
    </source>
</reference>
<accession>A0A3D9ZV38</accession>
<dbReference type="SUPFAM" id="SSF48317">
    <property type="entry name" value="Acid phosphatase/Vanadium-dependent haloperoxidase"/>
    <property type="match status" value="1"/>
</dbReference>
<feature type="transmembrane region" description="Helical" evidence="1">
    <location>
        <begin position="55"/>
        <end position="81"/>
    </location>
</feature>
<proteinExistence type="predicted"/>
<dbReference type="InterPro" id="IPR036938">
    <property type="entry name" value="PAP2/HPO_sf"/>
</dbReference>
<feature type="transmembrane region" description="Helical" evidence="1">
    <location>
        <begin position="88"/>
        <end position="106"/>
    </location>
</feature>
<comment type="caution">
    <text evidence="3">The sequence shown here is derived from an EMBL/GenBank/DDBJ whole genome shotgun (WGS) entry which is preliminary data.</text>
</comment>
<keyword evidence="1" id="KW-1133">Transmembrane helix</keyword>
<protein>
    <submittedName>
        <fullName evidence="3">Undecaprenyl-diphosphatase</fullName>
    </submittedName>
</protein>
<keyword evidence="1" id="KW-0812">Transmembrane</keyword>
<name>A0A3D9ZV38_9ACTN</name>